<keyword evidence="1" id="KW-0472">Membrane</keyword>
<evidence type="ECO:0000256" key="1">
    <source>
        <dbReference type="SAM" id="Phobius"/>
    </source>
</evidence>
<dbReference type="AlphaFoldDB" id="A0A7C9V5F6"/>
<evidence type="ECO:0000313" key="3">
    <source>
        <dbReference type="Proteomes" id="UP000481252"/>
    </source>
</evidence>
<feature type="transmembrane region" description="Helical" evidence="1">
    <location>
        <begin position="83"/>
        <end position="101"/>
    </location>
</feature>
<dbReference type="EMBL" id="JAAKZG010000003">
    <property type="protein sequence ID" value="NGN40884.1"/>
    <property type="molecule type" value="Genomic_DNA"/>
</dbReference>
<dbReference type="Proteomes" id="UP000481252">
    <property type="component" value="Unassembled WGS sequence"/>
</dbReference>
<name>A0A7C9V5F6_9HYPH</name>
<dbReference type="RefSeq" id="WP_165115912.1">
    <property type="nucleotide sequence ID" value="NZ_JAAKZG010000003.1"/>
</dbReference>
<evidence type="ECO:0000313" key="2">
    <source>
        <dbReference type="EMBL" id="NGN40884.1"/>
    </source>
</evidence>
<reference evidence="2 3" key="1">
    <citation type="submission" date="2020-02" db="EMBL/GenBank/DDBJ databases">
        <title>Genome sequence of the type strain CGMCC 1.15528 of Mesorhizobium zhangyense.</title>
        <authorList>
            <person name="Gao J."/>
            <person name="Sun J."/>
        </authorList>
    </citation>
    <scope>NUCLEOTIDE SEQUENCE [LARGE SCALE GENOMIC DNA]</scope>
    <source>
        <strain evidence="2 3">CGMCC 1.15528</strain>
    </source>
</reference>
<gene>
    <name evidence="2" type="ORF">G6N74_07385</name>
</gene>
<comment type="caution">
    <text evidence="2">The sequence shown here is derived from an EMBL/GenBank/DDBJ whole genome shotgun (WGS) entry which is preliminary data.</text>
</comment>
<accession>A0A7C9V5F6</accession>
<organism evidence="2 3">
    <name type="scientific">Mesorhizobium zhangyense</name>
    <dbReference type="NCBI Taxonomy" id="1776730"/>
    <lineage>
        <taxon>Bacteria</taxon>
        <taxon>Pseudomonadati</taxon>
        <taxon>Pseudomonadota</taxon>
        <taxon>Alphaproteobacteria</taxon>
        <taxon>Hyphomicrobiales</taxon>
        <taxon>Phyllobacteriaceae</taxon>
        <taxon>Mesorhizobium</taxon>
    </lineage>
</organism>
<keyword evidence="1" id="KW-1133">Transmembrane helix</keyword>
<protein>
    <recommendedName>
        <fullName evidence="4">DUF883 family protein</fullName>
    </recommendedName>
</protein>
<sequence length="104" mass="11332">MASVFSKFRDDVEDDLEDQIVKLRREVSSLKKSLSKRGAATYEDARDGASDIYEDLMARVSDAIPHISKQSRVVKQAARDNPVAATVVGVAVVGLLIGLMARGR</sequence>
<proteinExistence type="predicted"/>
<keyword evidence="3" id="KW-1185">Reference proteome</keyword>
<evidence type="ECO:0008006" key="4">
    <source>
        <dbReference type="Google" id="ProtNLM"/>
    </source>
</evidence>
<keyword evidence="1" id="KW-0812">Transmembrane</keyword>